<accession>A0A1M6SNY3</accession>
<dbReference type="AlphaFoldDB" id="A0A1M6SNY3"/>
<dbReference type="RefSeq" id="WP_073140450.1">
    <property type="nucleotide sequence ID" value="NZ_FQZF01000058.1"/>
</dbReference>
<dbReference type="InterPro" id="IPR009444">
    <property type="entry name" value="Conjugal_tfr_TraD_a-type"/>
</dbReference>
<gene>
    <name evidence="2" type="ORF">SAMN02745194_04970</name>
</gene>
<dbReference type="OrthoDB" id="7284210at2"/>
<feature type="compositionally biased region" description="Low complexity" evidence="1">
    <location>
        <begin position="97"/>
        <end position="113"/>
    </location>
</feature>
<evidence type="ECO:0000313" key="2">
    <source>
        <dbReference type="EMBL" id="SHK46454.1"/>
    </source>
</evidence>
<dbReference type="STRING" id="198092.SAMN02745194_04970"/>
<evidence type="ECO:0000256" key="1">
    <source>
        <dbReference type="SAM" id="MobiDB-lite"/>
    </source>
</evidence>
<protein>
    <submittedName>
        <fullName evidence="2">Conjugal transfer protein TraD</fullName>
    </submittedName>
</protein>
<dbReference type="EMBL" id="FQZF01000058">
    <property type="protein sequence ID" value="SHK46454.1"/>
    <property type="molecule type" value="Genomic_DNA"/>
</dbReference>
<organism evidence="2 3">
    <name type="scientific">Muricoccus roseus</name>
    <dbReference type="NCBI Taxonomy" id="198092"/>
    <lineage>
        <taxon>Bacteria</taxon>
        <taxon>Pseudomonadati</taxon>
        <taxon>Pseudomonadota</taxon>
        <taxon>Alphaproteobacteria</taxon>
        <taxon>Acetobacterales</taxon>
        <taxon>Roseomonadaceae</taxon>
        <taxon>Muricoccus</taxon>
    </lineage>
</organism>
<sequence>MARKPRDYDTELQALMERAKKLKGQKTTQLGELVQVTGADALPVEALAGALLAAVEQSRKQPDAVARWTERGEAFFRDGAKRGGARKKGAGPGDAAGGAAPARPRAPAAGGGA</sequence>
<reference evidence="2 3" key="1">
    <citation type="submission" date="2016-11" db="EMBL/GenBank/DDBJ databases">
        <authorList>
            <person name="Jaros S."/>
            <person name="Januszkiewicz K."/>
            <person name="Wedrychowicz H."/>
        </authorList>
    </citation>
    <scope>NUCLEOTIDE SEQUENCE [LARGE SCALE GENOMIC DNA]</scope>
    <source>
        <strain evidence="2 3">DSM 14916</strain>
    </source>
</reference>
<evidence type="ECO:0000313" key="3">
    <source>
        <dbReference type="Proteomes" id="UP000184387"/>
    </source>
</evidence>
<keyword evidence="3" id="KW-1185">Reference proteome</keyword>
<feature type="region of interest" description="Disordered" evidence="1">
    <location>
        <begin position="76"/>
        <end position="113"/>
    </location>
</feature>
<dbReference type="Proteomes" id="UP000184387">
    <property type="component" value="Unassembled WGS sequence"/>
</dbReference>
<dbReference type="Pfam" id="PF06412">
    <property type="entry name" value="TraD"/>
    <property type="match status" value="1"/>
</dbReference>
<proteinExistence type="predicted"/>
<name>A0A1M6SNY3_9PROT</name>